<dbReference type="OrthoDB" id="10262814at2759"/>
<dbReference type="Proteomes" id="UP000271337">
    <property type="component" value="Unassembled WGS sequence"/>
</dbReference>
<dbReference type="AlphaFoldDB" id="A0A3M6XPN5"/>
<organism evidence="2 3">
    <name type="scientific">Hortaea werneckii</name>
    <name type="common">Black yeast</name>
    <name type="synonym">Cladosporium werneckii</name>
    <dbReference type="NCBI Taxonomy" id="91943"/>
    <lineage>
        <taxon>Eukaryota</taxon>
        <taxon>Fungi</taxon>
        <taxon>Dikarya</taxon>
        <taxon>Ascomycota</taxon>
        <taxon>Pezizomycotina</taxon>
        <taxon>Dothideomycetes</taxon>
        <taxon>Dothideomycetidae</taxon>
        <taxon>Mycosphaerellales</taxon>
        <taxon>Teratosphaeriaceae</taxon>
        <taxon>Hortaea</taxon>
    </lineage>
</organism>
<feature type="non-terminal residue" evidence="2">
    <location>
        <position position="1"/>
    </location>
</feature>
<feature type="compositionally biased region" description="Acidic residues" evidence="1">
    <location>
        <begin position="113"/>
        <end position="126"/>
    </location>
</feature>
<dbReference type="EMBL" id="QWIL01002719">
    <property type="protein sequence ID" value="RMX92777.1"/>
    <property type="molecule type" value="Genomic_DNA"/>
</dbReference>
<protein>
    <submittedName>
        <fullName evidence="2">Uncharacterized protein</fullName>
    </submittedName>
</protein>
<feature type="region of interest" description="Disordered" evidence="1">
    <location>
        <begin position="39"/>
        <end position="177"/>
    </location>
</feature>
<proteinExistence type="predicted"/>
<sequence>TAVNARYEDVATIAGWGDKKVKGWCRSVREPFRIQRAAGRKGIGMREREETLMSLSQPVSREGTLSRGVTREEGVQEDGEGVGEGEQSAVSGNNDADARPPARIAEGVPFVMEDGEDGNADDEEAMADAMTAPAIPPNRTAEGADATTAPPARKRKKSDEEVGEGVMAALSKLRRDG</sequence>
<gene>
    <name evidence="2" type="ORF">D0867_14450</name>
</gene>
<accession>A0A3M6XPN5</accession>
<evidence type="ECO:0000256" key="1">
    <source>
        <dbReference type="SAM" id="MobiDB-lite"/>
    </source>
</evidence>
<evidence type="ECO:0000313" key="3">
    <source>
        <dbReference type="Proteomes" id="UP000271337"/>
    </source>
</evidence>
<name>A0A3M6XPN5_HORWE</name>
<evidence type="ECO:0000313" key="2">
    <source>
        <dbReference type="EMBL" id="RMX92777.1"/>
    </source>
</evidence>
<comment type="caution">
    <text evidence="2">The sequence shown here is derived from an EMBL/GenBank/DDBJ whole genome shotgun (WGS) entry which is preliminary data.</text>
</comment>
<reference evidence="2 3" key="1">
    <citation type="journal article" date="2018" name="BMC Genomics">
        <title>Genomic evidence for intraspecific hybridization in a clonal and extremely halotolerant yeast.</title>
        <authorList>
            <person name="Gostincar C."/>
            <person name="Stajich J.E."/>
            <person name="Zupancic J."/>
            <person name="Zalar P."/>
            <person name="Gunde-Cimerman N."/>
        </authorList>
    </citation>
    <scope>NUCLEOTIDE SEQUENCE [LARGE SCALE GENOMIC DNA]</scope>
    <source>
        <strain evidence="2 3">EXF-6669</strain>
    </source>
</reference>